<reference evidence="1" key="1">
    <citation type="submission" date="2024-06" db="EMBL/GenBank/DDBJ databases">
        <title>Methylostella associata gen. nov., sp. nov., a novel Ancalomicrobiaceae-affiliated facultatively methylotrophic bacteria that feed on methanotrophs of the genus Methylococcus.</title>
        <authorList>
            <person name="Saltykova V."/>
            <person name="Danilova O.V."/>
            <person name="Oshkin I.Y."/>
            <person name="Belova S.E."/>
            <person name="Pimenov N.V."/>
            <person name="Dedysh S.N."/>
        </authorList>
    </citation>
    <scope>NUCLEOTIDE SEQUENCE</scope>
    <source>
        <strain evidence="1">S20</strain>
    </source>
</reference>
<dbReference type="KEGG" id="mflg:ABS361_06475"/>
<evidence type="ECO:0000313" key="1">
    <source>
        <dbReference type="EMBL" id="XBY45888.1"/>
    </source>
</evidence>
<proteinExistence type="predicted"/>
<dbReference type="EMBL" id="CP158568">
    <property type="protein sequence ID" value="XBY45888.1"/>
    <property type="molecule type" value="Genomic_DNA"/>
</dbReference>
<name>A0AAU7XGB4_9HYPH</name>
<dbReference type="AlphaFoldDB" id="A0AAU7XGB4"/>
<protein>
    <submittedName>
        <fullName evidence="1">Uncharacterized protein</fullName>
    </submittedName>
</protein>
<dbReference type="RefSeq" id="WP_407050983.1">
    <property type="nucleotide sequence ID" value="NZ_CP158568.1"/>
</dbReference>
<gene>
    <name evidence="1" type="ORF">ABS361_06475</name>
</gene>
<organism evidence="1">
    <name type="scientific">Methyloraptor flagellatus</name>
    <dbReference type="NCBI Taxonomy" id="3162530"/>
    <lineage>
        <taxon>Bacteria</taxon>
        <taxon>Pseudomonadati</taxon>
        <taxon>Pseudomonadota</taxon>
        <taxon>Alphaproteobacteria</taxon>
        <taxon>Hyphomicrobiales</taxon>
        <taxon>Ancalomicrobiaceae</taxon>
        <taxon>Methyloraptor</taxon>
    </lineage>
</organism>
<accession>A0AAU7XGB4</accession>
<sequence>MNGFYAGYFAGTAGNGIGMFILNDGVLTGADALGALFDGSYVIQVDGQLLGKVTVTIPPNVALVQGVVVGSNGMKYDVDVSTKVDQIEKTFLRLETPVGPVNVALKKIRGL</sequence>